<gene>
    <name evidence="2" type="ORF">C5N92_06010</name>
</gene>
<dbReference type="GO" id="GO:0016878">
    <property type="term" value="F:acid-thiol ligase activity"/>
    <property type="evidence" value="ECO:0007669"/>
    <property type="project" value="UniProtKB-ARBA"/>
</dbReference>
<accession>A0A328BX06</accession>
<dbReference type="OrthoDB" id="9787658at2"/>
<dbReference type="SUPFAM" id="SSF56801">
    <property type="entry name" value="Acetyl-CoA synthetase-like"/>
    <property type="match status" value="1"/>
</dbReference>
<dbReference type="InterPro" id="IPR045851">
    <property type="entry name" value="AMP-bd_C_sf"/>
</dbReference>
<proteinExistence type="predicted"/>
<dbReference type="Proteomes" id="UP000248689">
    <property type="component" value="Unassembled WGS sequence"/>
</dbReference>
<dbReference type="AlphaFoldDB" id="A0A328BX06"/>
<dbReference type="Gene3D" id="3.40.50.12780">
    <property type="entry name" value="N-terminal domain of ligase-like"/>
    <property type="match status" value="1"/>
</dbReference>
<feature type="domain" description="AMP-dependent synthetase/ligase" evidence="1">
    <location>
        <begin position="99"/>
        <end position="255"/>
    </location>
</feature>
<comment type="caution">
    <text evidence="2">The sequence shown here is derived from an EMBL/GenBank/DDBJ whole genome shotgun (WGS) entry which is preliminary data.</text>
</comment>
<evidence type="ECO:0000313" key="2">
    <source>
        <dbReference type="EMBL" id="RAL18693.1"/>
    </source>
</evidence>
<sequence>MENLQFISQTNSFSQKLQQDNIQAVALWLEDANQFACVLLSCLNAKVRVLLPPNLLPENLQWVKENADLFITAETLSTLIDSHNLQKIEEILPLVDKQNSTEIWLKTSGSSGEAKIIKKTACQMWQEAKALSFVLPFERGTDIHLIGSVSVQHMYGLTFRIFLPLEMNWTLGNTQLQYPEYLIAESRHHRCIWVSSPALLSHLNLANEELKQSKIEGIISSGGSLPAPVGKALRQTLTCPVVEIYGSTETGVIARRLDESLWLPMPNSQIGLNEQGALWVESPWITSREQTADAVEICEQGFSLLGRIDRIVKLGDKRVSLVSIEQQLLTHHWVSDCYIALHIQQPRPLAWVALSDEGLNQLKQQGRKAIIQQLKQTLMANQEKFALPRFWRFCDKLPRNSQSKISRADFEKICLHAEDEVR</sequence>
<reference evidence="3" key="1">
    <citation type="submission" date="2018-02" db="EMBL/GenBank/DDBJ databases">
        <title>Glaesserella australis sp. nov., isolated from the lungs of pigs.</title>
        <authorList>
            <person name="Turni C."/>
            <person name="Christensen H."/>
        </authorList>
    </citation>
    <scope>NUCLEOTIDE SEQUENCE [LARGE SCALE GENOMIC DNA]</scope>
    <source>
        <strain evidence="3">HS4635</strain>
    </source>
</reference>
<dbReference type="EMBL" id="PTPX01000013">
    <property type="protein sequence ID" value="RAL18693.1"/>
    <property type="molecule type" value="Genomic_DNA"/>
</dbReference>
<dbReference type="RefSeq" id="WP_111749954.1">
    <property type="nucleotide sequence ID" value="NZ_PTPX01000013.1"/>
</dbReference>
<protein>
    <submittedName>
        <fullName evidence="2">AMP-binding protein</fullName>
    </submittedName>
</protein>
<evidence type="ECO:0000313" key="3">
    <source>
        <dbReference type="Proteomes" id="UP000248689"/>
    </source>
</evidence>
<organism evidence="2 3">
    <name type="scientific">Glaesserella australis</name>
    <dbReference type="NCBI Taxonomy" id="2094024"/>
    <lineage>
        <taxon>Bacteria</taxon>
        <taxon>Pseudomonadati</taxon>
        <taxon>Pseudomonadota</taxon>
        <taxon>Gammaproteobacteria</taxon>
        <taxon>Pasteurellales</taxon>
        <taxon>Pasteurellaceae</taxon>
        <taxon>Glaesserella</taxon>
    </lineage>
</organism>
<name>A0A328BX06_9PAST</name>
<dbReference type="PANTHER" id="PTHR43767:SF1">
    <property type="entry name" value="NONRIBOSOMAL PEPTIDE SYNTHASE PES1 (EUROFUNG)-RELATED"/>
    <property type="match status" value="1"/>
</dbReference>
<dbReference type="InterPro" id="IPR042099">
    <property type="entry name" value="ANL_N_sf"/>
</dbReference>
<evidence type="ECO:0000259" key="1">
    <source>
        <dbReference type="Pfam" id="PF00501"/>
    </source>
</evidence>
<dbReference type="InterPro" id="IPR050237">
    <property type="entry name" value="ATP-dep_AMP-bd_enzyme"/>
</dbReference>
<dbReference type="Pfam" id="PF00501">
    <property type="entry name" value="AMP-binding"/>
    <property type="match status" value="1"/>
</dbReference>
<dbReference type="Gene3D" id="3.30.300.30">
    <property type="match status" value="1"/>
</dbReference>
<dbReference type="PANTHER" id="PTHR43767">
    <property type="entry name" value="LONG-CHAIN-FATTY-ACID--COA LIGASE"/>
    <property type="match status" value="1"/>
</dbReference>
<keyword evidence="3" id="KW-1185">Reference proteome</keyword>
<dbReference type="InterPro" id="IPR000873">
    <property type="entry name" value="AMP-dep_synth/lig_dom"/>
</dbReference>